<accession>A0A6A4ISN7</accession>
<protein>
    <submittedName>
        <fullName evidence="1">Uncharacterized protein</fullName>
    </submittedName>
</protein>
<evidence type="ECO:0000313" key="1">
    <source>
        <dbReference type="EMBL" id="KAF6198284.1"/>
    </source>
</evidence>
<sequence>MMRAVLLISVMLVLLGLVVGDWKHYPFPCSCSSGEHKPENCNICRTPVSSDNNIIEQLFHIPVRELFTMKAVLLISVMLVLLGLVVGEWKHYPFPCSCSSGDHKPENCEVCRTPLFPNISVSESIFQPIVPGNIDQSGCECEE</sequence>
<dbReference type="AlphaFoldDB" id="A0A6A4ISN7"/>
<proteinExistence type="predicted"/>
<organism evidence="1 2">
    <name type="scientific">Apolygus lucorum</name>
    <name type="common">Small green plant bug</name>
    <name type="synonym">Lygocoris lucorum</name>
    <dbReference type="NCBI Taxonomy" id="248454"/>
    <lineage>
        <taxon>Eukaryota</taxon>
        <taxon>Metazoa</taxon>
        <taxon>Ecdysozoa</taxon>
        <taxon>Arthropoda</taxon>
        <taxon>Hexapoda</taxon>
        <taxon>Insecta</taxon>
        <taxon>Pterygota</taxon>
        <taxon>Neoptera</taxon>
        <taxon>Paraneoptera</taxon>
        <taxon>Hemiptera</taxon>
        <taxon>Heteroptera</taxon>
        <taxon>Panheteroptera</taxon>
        <taxon>Cimicomorpha</taxon>
        <taxon>Miridae</taxon>
        <taxon>Mirini</taxon>
        <taxon>Apolygus</taxon>
    </lineage>
</organism>
<dbReference type="EMBL" id="WIXP02000016">
    <property type="protein sequence ID" value="KAF6198284.1"/>
    <property type="molecule type" value="Genomic_DNA"/>
</dbReference>
<reference evidence="1" key="1">
    <citation type="journal article" date="2021" name="Mol. Ecol. Resour.">
        <title>Apolygus lucorum genome provides insights into omnivorousness and mesophyll feeding.</title>
        <authorList>
            <person name="Liu Y."/>
            <person name="Liu H."/>
            <person name="Wang H."/>
            <person name="Huang T."/>
            <person name="Liu B."/>
            <person name="Yang B."/>
            <person name="Yin L."/>
            <person name="Li B."/>
            <person name="Zhang Y."/>
            <person name="Zhang S."/>
            <person name="Jiang F."/>
            <person name="Zhang X."/>
            <person name="Ren Y."/>
            <person name="Wang B."/>
            <person name="Wang S."/>
            <person name="Lu Y."/>
            <person name="Wu K."/>
            <person name="Fan W."/>
            <person name="Wang G."/>
        </authorList>
    </citation>
    <scope>NUCLEOTIDE SEQUENCE</scope>
    <source>
        <strain evidence="1">12Hb</strain>
    </source>
</reference>
<dbReference type="Proteomes" id="UP000466442">
    <property type="component" value="Linkage Group LG16"/>
</dbReference>
<keyword evidence="2" id="KW-1185">Reference proteome</keyword>
<name>A0A6A4ISN7_APOLU</name>
<comment type="caution">
    <text evidence="1">The sequence shown here is derived from an EMBL/GenBank/DDBJ whole genome shotgun (WGS) entry which is preliminary data.</text>
</comment>
<gene>
    <name evidence="1" type="ORF">GE061_008032</name>
</gene>
<evidence type="ECO:0000313" key="2">
    <source>
        <dbReference type="Proteomes" id="UP000466442"/>
    </source>
</evidence>